<dbReference type="Proteomes" id="UP000295794">
    <property type="component" value="Unassembled WGS sequence"/>
</dbReference>
<protein>
    <submittedName>
        <fullName evidence="1">Uncharacterized protein</fullName>
    </submittedName>
</protein>
<evidence type="ECO:0000313" key="4">
    <source>
        <dbReference type="Proteomes" id="UP000295794"/>
    </source>
</evidence>
<evidence type="ECO:0000313" key="2">
    <source>
        <dbReference type="EMBL" id="TCU89531.1"/>
    </source>
</evidence>
<keyword evidence="4" id="KW-1185">Reference proteome</keyword>
<name>A0A377QAK7_9NEIS</name>
<dbReference type="Proteomes" id="UP000255108">
    <property type="component" value="Unassembled WGS sequence"/>
</dbReference>
<dbReference type="EMBL" id="UGHR01000001">
    <property type="protein sequence ID" value="STQ90901.1"/>
    <property type="molecule type" value="Genomic_DNA"/>
</dbReference>
<proteinExistence type="predicted"/>
<reference evidence="2 4" key="2">
    <citation type="submission" date="2019-03" db="EMBL/GenBank/DDBJ databases">
        <title>Genomic Encyclopedia of Type Strains, Phase IV (KMG-IV): sequencing the most valuable type-strain genomes for metagenomic binning, comparative biology and taxonomic classification.</title>
        <authorList>
            <person name="Goeker M."/>
        </authorList>
    </citation>
    <scope>NUCLEOTIDE SEQUENCE [LARGE SCALE GENOMIC DNA]</scope>
    <source>
        <strain evidence="2 4">DSM 3764</strain>
    </source>
</reference>
<evidence type="ECO:0000313" key="3">
    <source>
        <dbReference type="Proteomes" id="UP000255108"/>
    </source>
</evidence>
<evidence type="ECO:0000313" key="1">
    <source>
        <dbReference type="EMBL" id="STQ90901.1"/>
    </source>
</evidence>
<gene>
    <name evidence="2" type="ORF">EV682_102443</name>
    <name evidence="1" type="ORF">NCTC11159_01968</name>
</gene>
<sequence>MIFRPWGAVWRLILKSWLIFRGYCRSFGISPGREGAERNAPPESIRADKASDGALVVDVRPLKT</sequence>
<accession>A0A377QAK7</accession>
<organism evidence="1 3">
    <name type="scientific">Iodobacter fluviatilis</name>
    <dbReference type="NCBI Taxonomy" id="537"/>
    <lineage>
        <taxon>Bacteria</taxon>
        <taxon>Pseudomonadati</taxon>
        <taxon>Pseudomonadota</taxon>
        <taxon>Betaproteobacteria</taxon>
        <taxon>Neisseriales</taxon>
        <taxon>Chitinibacteraceae</taxon>
        <taxon>Iodobacter</taxon>
    </lineage>
</organism>
<reference evidence="1 3" key="1">
    <citation type="submission" date="2018-06" db="EMBL/GenBank/DDBJ databases">
        <authorList>
            <consortium name="Pathogen Informatics"/>
            <person name="Doyle S."/>
        </authorList>
    </citation>
    <scope>NUCLEOTIDE SEQUENCE [LARGE SCALE GENOMIC DNA]</scope>
    <source>
        <strain evidence="1 3">NCTC11159</strain>
    </source>
</reference>
<dbReference type="AlphaFoldDB" id="A0A377QAK7"/>
<dbReference type="EMBL" id="SMBT01000002">
    <property type="protein sequence ID" value="TCU89531.1"/>
    <property type="molecule type" value="Genomic_DNA"/>
</dbReference>